<protein>
    <submittedName>
        <fullName evidence="2">Pimeloyl-ACP methyl ester carboxylesterase</fullName>
    </submittedName>
</protein>
<dbReference type="EMBL" id="JAGGKC010000020">
    <property type="protein sequence ID" value="MBP1919856.1"/>
    <property type="molecule type" value="Genomic_DNA"/>
</dbReference>
<dbReference type="InterPro" id="IPR029058">
    <property type="entry name" value="AB_hydrolase_fold"/>
</dbReference>
<keyword evidence="3" id="KW-1185">Reference proteome</keyword>
<dbReference type="Pfam" id="PF00561">
    <property type="entry name" value="Abhydrolase_1"/>
    <property type="match status" value="1"/>
</dbReference>
<dbReference type="PANTHER" id="PTHR43433">
    <property type="entry name" value="HYDROLASE, ALPHA/BETA FOLD FAMILY PROTEIN"/>
    <property type="match status" value="1"/>
</dbReference>
<proteinExistence type="predicted"/>
<gene>
    <name evidence="2" type="ORF">J2Z34_002352</name>
</gene>
<name>A0ABS4G5P6_9CLOT</name>
<dbReference type="Proteomes" id="UP001519271">
    <property type="component" value="Unassembled WGS sequence"/>
</dbReference>
<evidence type="ECO:0000313" key="3">
    <source>
        <dbReference type="Proteomes" id="UP001519271"/>
    </source>
</evidence>
<reference evidence="2 3" key="1">
    <citation type="submission" date="2021-03" db="EMBL/GenBank/DDBJ databases">
        <title>Genomic Encyclopedia of Type Strains, Phase IV (KMG-IV): sequencing the most valuable type-strain genomes for metagenomic binning, comparative biology and taxonomic classification.</title>
        <authorList>
            <person name="Goeker M."/>
        </authorList>
    </citation>
    <scope>NUCLEOTIDE SEQUENCE [LARGE SCALE GENOMIC DNA]</scope>
    <source>
        <strain evidence="2 3">DSM 6139</strain>
    </source>
</reference>
<dbReference type="RefSeq" id="WP_209460039.1">
    <property type="nucleotide sequence ID" value="NZ_JAGGKC010000020.1"/>
</dbReference>
<evidence type="ECO:0000313" key="2">
    <source>
        <dbReference type="EMBL" id="MBP1919856.1"/>
    </source>
</evidence>
<dbReference type="SUPFAM" id="SSF53474">
    <property type="entry name" value="alpha/beta-Hydrolases"/>
    <property type="match status" value="1"/>
</dbReference>
<dbReference type="InterPro" id="IPR000073">
    <property type="entry name" value="AB_hydrolase_1"/>
</dbReference>
<dbReference type="PANTHER" id="PTHR43433:SF5">
    <property type="entry name" value="AB HYDROLASE-1 DOMAIN-CONTAINING PROTEIN"/>
    <property type="match status" value="1"/>
</dbReference>
<sequence>MIMNVNGIDIFYEKTGEGRPVVLLHGNGEDHGIFDVLSEELSIDHGVYAMDSRGHGKSSKVSELSYDSMAEDTAGLIRKLGLDRPFVYGFSDGGIVALLLALRHPELTSGIAVSGANLNPDGVKGKYIRMFRIIHFFTRSRKVKMMLTQPDIKDEELEKIEVPTLVIAGKSDIIKEEHTRHIAGCIRNSRLVILEGEGHASYVVHSRKLYGILKPFLDRVEE</sequence>
<dbReference type="Gene3D" id="3.40.50.1820">
    <property type="entry name" value="alpha/beta hydrolase"/>
    <property type="match status" value="1"/>
</dbReference>
<organism evidence="2 3">
    <name type="scientific">Youngiibacter multivorans</name>
    <dbReference type="NCBI Taxonomy" id="937251"/>
    <lineage>
        <taxon>Bacteria</taxon>
        <taxon>Bacillati</taxon>
        <taxon>Bacillota</taxon>
        <taxon>Clostridia</taxon>
        <taxon>Eubacteriales</taxon>
        <taxon>Clostridiaceae</taxon>
        <taxon>Youngiibacter</taxon>
    </lineage>
</organism>
<feature type="domain" description="AB hydrolase-1" evidence="1">
    <location>
        <begin position="20"/>
        <end position="118"/>
    </location>
</feature>
<dbReference type="InterPro" id="IPR050471">
    <property type="entry name" value="AB_hydrolase"/>
</dbReference>
<comment type="caution">
    <text evidence="2">The sequence shown here is derived from an EMBL/GenBank/DDBJ whole genome shotgun (WGS) entry which is preliminary data.</text>
</comment>
<evidence type="ECO:0000259" key="1">
    <source>
        <dbReference type="Pfam" id="PF00561"/>
    </source>
</evidence>
<accession>A0ABS4G5P6</accession>